<dbReference type="EMBL" id="CH445325">
    <property type="protein sequence ID" value="EAT92497.2"/>
    <property type="molecule type" value="Genomic_DNA"/>
</dbReference>
<proteinExistence type="predicted"/>
<dbReference type="AlphaFoldDB" id="Q0V4R2"/>
<name>Q0V4R2_PHANO</name>
<feature type="compositionally biased region" description="Polar residues" evidence="1">
    <location>
        <begin position="535"/>
        <end position="548"/>
    </location>
</feature>
<dbReference type="VEuPathDB" id="FungiDB:JI435_010020"/>
<accession>Q0V4R2</accession>
<organism evidence="2 3">
    <name type="scientific">Phaeosphaeria nodorum (strain SN15 / ATCC MYA-4574 / FGSC 10173)</name>
    <name type="common">Glume blotch fungus</name>
    <name type="synonym">Parastagonospora nodorum</name>
    <dbReference type="NCBI Taxonomy" id="321614"/>
    <lineage>
        <taxon>Eukaryota</taxon>
        <taxon>Fungi</taxon>
        <taxon>Dikarya</taxon>
        <taxon>Ascomycota</taxon>
        <taxon>Pezizomycotina</taxon>
        <taxon>Dothideomycetes</taxon>
        <taxon>Pleosporomycetidae</taxon>
        <taxon>Pleosporales</taxon>
        <taxon>Pleosporineae</taxon>
        <taxon>Phaeosphaeriaceae</taxon>
        <taxon>Parastagonospora</taxon>
    </lineage>
</organism>
<sequence length="574" mass="63151">MSEFRSALKAYNLEKALAADRNSGCLVIDVGHDENGQSIPSHAHVIERVDHVLHYARAAAFAATKLYIVGDWNLTPIDSGDELDEEAKETKLTFNKARLDSVVKWGEATEKIGQLLKQMGNLQELTADIASWISGLPFTAAVWKMLPTELIKLVIDLGEPVRLEQDGDFLYRSYITPDEMQLLQEQVKLKELRLLNVHNSFQPLVWEAVFRNTSAGGMRVLDIQMAVAPIVRSEEWKKAKDVAGLTVALEDSPEKFYKGMDGKGILHYAIGTGEYLDDYSIRKARIASGLDEATPLPLWCLKLDGFVIDHLPFGHELSRIVLLTCGDNCIDSGLRAPKTGRAPQNKWSKAVNNAISHCLIKWPNWTGIFDDQGDQRNKLGLVIPHDVILSTPLDEFSPNSPTVPLTKESLHMKELGEALGDVKMPDYFNDAGLLGEPAISRTPMSVFSNESERGSDVPTPTVISSTVAYSPRITTVDGTTLTTTTSFTESDTTTVSSFMDTISPTSTFSSFDDTVYPTSTLSSFEEVSTAIAETDSNVATDGSGATATEENKTPKKSTFAHKVRRSLDWLTRSS</sequence>
<reference evidence="3" key="1">
    <citation type="journal article" date="2007" name="Plant Cell">
        <title>Dothideomycete-plant interactions illuminated by genome sequencing and EST analysis of the wheat pathogen Stagonospora nodorum.</title>
        <authorList>
            <person name="Hane J.K."/>
            <person name="Lowe R.G."/>
            <person name="Solomon P.S."/>
            <person name="Tan K.C."/>
            <person name="Schoch C.L."/>
            <person name="Spatafora J.W."/>
            <person name="Crous P.W."/>
            <person name="Kodira C."/>
            <person name="Birren B.W."/>
            <person name="Galagan J.E."/>
            <person name="Torriani S.F."/>
            <person name="McDonald B.A."/>
            <person name="Oliver R.P."/>
        </authorList>
    </citation>
    <scope>NUCLEOTIDE SEQUENCE [LARGE SCALE GENOMIC DNA]</scope>
    <source>
        <strain evidence="3">SN15 / ATCC MYA-4574 / FGSC 10173</strain>
    </source>
</reference>
<gene>
    <name evidence="2" type="ORF">SNOG_01002</name>
</gene>
<evidence type="ECO:0000313" key="3">
    <source>
        <dbReference type="Proteomes" id="UP000001055"/>
    </source>
</evidence>
<feature type="region of interest" description="Disordered" evidence="1">
    <location>
        <begin position="535"/>
        <end position="558"/>
    </location>
</feature>
<evidence type="ECO:0000256" key="1">
    <source>
        <dbReference type="SAM" id="MobiDB-lite"/>
    </source>
</evidence>
<evidence type="ECO:0000313" key="2">
    <source>
        <dbReference type="EMBL" id="EAT92497.2"/>
    </source>
</evidence>
<dbReference type="RefSeq" id="XP_001791663.1">
    <property type="nucleotide sequence ID" value="XM_001791611.1"/>
</dbReference>
<protein>
    <submittedName>
        <fullName evidence="2">Uncharacterized protein</fullName>
    </submittedName>
</protein>
<dbReference type="Proteomes" id="UP000001055">
    <property type="component" value="Unassembled WGS sequence"/>
</dbReference>
<dbReference type="KEGG" id="pno:SNOG_01002"/>
<dbReference type="InParanoid" id="Q0V4R2"/>
<dbReference type="GeneID" id="5968555"/>